<accession>A0ABU8D174</accession>
<proteinExistence type="predicted"/>
<evidence type="ECO:0000256" key="1">
    <source>
        <dbReference type="SAM" id="SignalP"/>
    </source>
</evidence>
<feature type="chain" id="PRO_5045373371" evidence="1">
    <location>
        <begin position="31"/>
        <end position="772"/>
    </location>
</feature>
<sequence>MERMRRNRSAGRLAAVLAAGLMLAAPWAQAQNFETYYGNQPWRDRGEDVKTVNFCPGGGSVTVGTRRSSDGQEQVLVTRANDSGVTDNPGLNTWQQAYPIAGSKLSNAFGVIELTGGRGFAVTGAVTVGDGSFVYVLQIDCKGYPRWTTLLDNLDPSHRATGYDLIEGGTTVSSTAGNGQIVVVGEEIDRNGRSFGRIARLDPAGNVIWDQDYDGGSDWPNLRFRAVTENLAGTGGYTDLVVAGSAWSGTARGGLMFRTDGGGAPVCSSVLATGQDHRDFHGLAALLSPNYQGETVLVGAASTLGGGNAQVYMARYSRLTCAPKVQSVWQDRAQASFTAFDVVEARTLDGRDGALAVVGTIAGTQGFLLAANHRDLLRYGGLGPRRFGDKFRESLYAIDRKRDRFILAGDTYGDWQGVGDAQDVYFVQVDPGLNTGCADPWEPAAVPVDLPYKQPLPHPIRIPEFRRVDTPLLQASDWGYACALDPPEGCPGLINNGIVQLGVSSTGYLNIECPNIDLSSGRYGTRLVGLRYMPTNGEASAPGAPCEGWGVANADPAAPVSGRTSRCAGTSNVSVVSFTYTPSTATSVVNVGNTFRVTHQYTPIAATSYLYRVDVKIDNIGRTPVNDLRYTRGIDYDIPPNTFSEYITMAGASPFLLAWNNNGFNSLDPLAANSGTSGPMTDFGPGDLGSHMDFRFGVLPVGASRSFVTFYGAAPTQTAALNALSIVGAGLYSFGQTNWDGVGGAGNTNPNPGTFGATTGAPATFMYGFKTQ</sequence>
<feature type="signal peptide" evidence="1">
    <location>
        <begin position="1"/>
        <end position="30"/>
    </location>
</feature>
<organism evidence="2 3">
    <name type="scientific">Lysobacter firmicutimachus</name>
    <dbReference type="NCBI Taxonomy" id="1792846"/>
    <lineage>
        <taxon>Bacteria</taxon>
        <taxon>Pseudomonadati</taxon>
        <taxon>Pseudomonadota</taxon>
        <taxon>Gammaproteobacteria</taxon>
        <taxon>Lysobacterales</taxon>
        <taxon>Lysobacteraceae</taxon>
        <taxon>Lysobacter</taxon>
    </lineage>
</organism>
<dbReference type="Proteomes" id="UP001387215">
    <property type="component" value="Unassembled WGS sequence"/>
</dbReference>
<dbReference type="EMBL" id="JBANDL010000002">
    <property type="protein sequence ID" value="MEI2454770.1"/>
    <property type="molecule type" value="Genomic_DNA"/>
</dbReference>
<name>A0ABU8D174_9GAMM</name>
<keyword evidence="3" id="KW-1185">Reference proteome</keyword>
<comment type="caution">
    <text evidence="2">The sequence shown here is derived from an EMBL/GenBank/DDBJ whole genome shotgun (WGS) entry which is preliminary data.</text>
</comment>
<evidence type="ECO:0000313" key="2">
    <source>
        <dbReference type="EMBL" id="MEI2454770.1"/>
    </source>
</evidence>
<reference evidence="2 3" key="1">
    <citation type="submission" date="2024-02" db="EMBL/GenBank/DDBJ databases">
        <title>Lysobacter Genome Sequencing and Mining.</title>
        <authorList>
            <person name="Bierman J."/>
            <person name="Walker M.C."/>
        </authorList>
    </citation>
    <scope>NUCLEOTIDE SEQUENCE [LARGE SCALE GENOMIC DNA]</scope>
    <source>
        <strain evidence="2 3">PB6250</strain>
    </source>
</reference>
<dbReference type="RefSeq" id="WP_336131575.1">
    <property type="nucleotide sequence ID" value="NZ_JBANDL010000002.1"/>
</dbReference>
<evidence type="ECO:0000313" key="3">
    <source>
        <dbReference type="Proteomes" id="UP001387215"/>
    </source>
</evidence>
<keyword evidence="1" id="KW-0732">Signal</keyword>
<protein>
    <submittedName>
        <fullName evidence="2">Uncharacterized protein</fullName>
    </submittedName>
</protein>
<gene>
    <name evidence="2" type="ORF">V2J18_08780</name>
</gene>